<dbReference type="Proteomes" id="UP000007799">
    <property type="component" value="Unassembled WGS sequence"/>
</dbReference>
<comment type="subcellular location">
    <subcellularLocation>
        <location evidence="1">Membrane</location>
        <topology evidence="1">Single-pass membrane protein</topology>
    </subcellularLocation>
</comment>
<gene>
    <name evidence="9" type="ORF">PTSG_10792</name>
</gene>
<dbReference type="InterPro" id="IPR000008">
    <property type="entry name" value="C2_dom"/>
</dbReference>
<dbReference type="eggNOG" id="KOG1326">
    <property type="taxonomic scope" value="Eukaryota"/>
</dbReference>
<dbReference type="SMART" id="SM00239">
    <property type="entry name" value="C2"/>
    <property type="match status" value="4"/>
</dbReference>
<dbReference type="EMBL" id="GL832988">
    <property type="protein sequence ID" value="EGD79809.1"/>
    <property type="molecule type" value="Genomic_DNA"/>
</dbReference>
<dbReference type="InParanoid" id="F2UPX9"/>
<dbReference type="GeneID" id="16069297"/>
<dbReference type="GO" id="GO:0061025">
    <property type="term" value="P:membrane fusion"/>
    <property type="evidence" value="ECO:0007669"/>
    <property type="project" value="TreeGrafter"/>
</dbReference>
<dbReference type="FunCoup" id="F2UPX9">
    <property type="interactions" value="459"/>
</dbReference>
<name>F2UPX9_SALR5</name>
<sequence>MAEPKLEVTVLRATDLKNVEKKGKSDPYAVLELAGTEFKTKVIKNNLNPQWDETFKFTLPAPLSANSPALNITVKDKERTRDRLLGKCTVRLDVLMGDRTQTKFYSLSQGEGRIQLRLKYDGPVDSSAPAAPQAGTATCLMRRCRIRVEASIGNIGNVLENPDTEGSITAPAKPTFDGSCYYYISWENRKPCLELKSDWEDIDYRYKTLNFLRTLAASLEDICHQIAVFQSQRDIEEDALLDLTDDAILALETFQKLCQQPLPALPDGKFTRLDYHLFRLRNASIRTFNAMAGTMIKKIKELGAMKILDICGEDVPDLRGQVMDMCYEPQLSIPDVILWILTDDQRRAYLRVPVSDIMFDENPAHRGKQFGQVQTAFMKLPAANRSKANQTGDIPAQIQFRAWFGDAEYTALWPKSPATLAVLSEVYENQRYMLTKWADPGIGRYTDVTRKKKQPKDQVLLPTGWEWTSEWEIAPEIVEFDPEAAVDAVTEEVWENQRLIPFKGWRNPTSHPSFSALNPREKADKDSWELDEGWAWEGDWEVDTARPCDHEGWAYAVSFASKTFFPAKKRIHCVRRRRWTRTRRRIARVQNRDGDTGEADADADADEEDEADPLMEGDPEGWLYAFSFGSQFHKKRRRRDLVRSRRFHRERQPIPGFDFAEVAPLTPEEQEQTYSVGLFYRYPKLELYQVRAHIYQARKLIAEDASGLSDPYVYLICGHHSTRSTTVKQSTCPLFDQVGTHEIQHVMNYAHFPEPKDPALAAITRNTVIAISEGDRASVFNKKDEDAKSILQEAKKQDPDFTEDEIDWWTKFYASMQQSEAIKRYRGNVFTIYKWELERVFDLEDVVSSFSLVRGKTGQQRESGMFKGKIHVITDVDEVPPGSTFDREAQTDVTRVLVRVYIVRGEDFQPQDANGGCDSYIQIHLGNKRVVNDVSNYIPDALSPVFGKTFEVEAVIPLQTELRVSVWDQDTLDKDDLVGATTIDLEDRWLSKCRPRCGLPQTYTREGFNAWRDAHTPREILSELCEEHDLPEPLYSDDPNNVWVKTALPERGIETFTCQYLEPDNDMEIKLENAALSALHSMDWTPEHIETRRLYNDCQPGVEQGRLKMWIDMFPLDGPPIPPPIDISPRKPKEYELRVVVYNTYDVVLDEKSITGERMSDIYVSGLLRGMESKKAKTDTHYRSLNGEGNFNWRLKFKFLYYPAEEKLVFHKKRSLLSRDKEEIKVPPILALQVWDNDLFSADDFLAAIDLNLLEMPAPFKLPKKCKMYTQEYHDKHERINLFKAKRVAGVYPCTRGGGEKGEELTGKLEVEIELLTAEEAEQKDNGFGRKEPNQFPKLKKPNRPPTSFFWLTSPWKTFRYIIWKNYKWYFLLALLISGLITFLCLMFYNVPRFSVGAIFGSKA</sequence>
<feature type="domain" description="C2" evidence="8">
    <location>
        <begin position="879"/>
        <end position="998"/>
    </location>
</feature>
<evidence type="ECO:0000256" key="2">
    <source>
        <dbReference type="ARBA" id="ARBA00022692"/>
    </source>
</evidence>
<dbReference type="PANTHER" id="PTHR12546">
    <property type="entry name" value="FER-1-LIKE"/>
    <property type="match status" value="1"/>
</dbReference>
<dbReference type="InterPro" id="IPR012561">
    <property type="entry name" value="Ferlin_B-domain"/>
</dbReference>
<keyword evidence="4 7" id="KW-1133">Transmembrane helix</keyword>
<accession>F2UPX9</accession>
<keyword evidence="2 7" id="KW-0812">Transmembrane</keyword>
<evidence type="ECO:0000256" key="3">
    <source>
        <dbReference type="ARBA" id="ARBA00022737"/>
    </source>
</evidence>
<dbReference type="PANTHER" id="PTHR12546:SF33">
    <property type="entry name" value="SPERM VESICLE FUSION PROTEIN FER-1"/>
    <property type="match status" value="1"/>
</dbReference>
<dbReference type="STRING" id="946362.F2UPX9"/>
<keyword evidence="10" id="KW-1185">Reference proteome</keyword>
<keyword evidence="3" id="KW-0677">Repeat</keyword>
<dbReference type="RefSeq" id="XP_004988758.1">
    <property type="nucleotide sequence ID" value="XM_004988701.1"/>
</dbReference>
<feature type="domain" description="C2" evidence="8">
    <location>
        <begin position="1117"/>
        <end position="1267"/>
    </location>
</feature>
<dbReference type="Pfam" id="PF00168">
    <property type="entry name" value="C2"/>
    <property type="match status" value="4"/>
</dbReference>
<dbReference type="CDD" id="cd08374">
    <property type="entry name" value="C2F_Ferlin"/>
    <property type="match status" value="1"/>
</dbReference>
<dbReference type="SMART" id="SM00694">
    <property type="entry name" value="DysFC"/>
    <property type="match status" value="2"/>
</dbReference>
<feature type="domain" description="C2" evidence="8">
    <location>
        <begin position="1"/>
        <end position="105"/>
    </location>
</feature>
<feature type="region of interest" description="Disordered" evidence="6">
    <location>
        <begin position="587"/>
        <end position="614"/>
    </location>
</feature>
<dbReference type="OrthoDB" id="10059618at2759"/>
<dbReference type="PROSITE" id="PS50004">
    <property type="entry name" value="C2"/>
    <property type="match status" value="4"/>
</dbReference>
<dbReference type="InterPro" id="IPR037724">
    <property type="entry name" value="C2E_Ferlin"/>
</dbReference>
<dbReference type="CDD" id="cd04037">
    <property type="entry name" value="C2E_Ferlin"/>
    <property type="match status" value="1"/>
</dbReference>
<evidence type="ECO:0000313" key="10">
    <source>
        <dbReference type="Proteomes" id="UP000007799"/>
    </source>
</evidence>
<dbReference type="Pfam" id="PF22901">
    <property type="entry name" value="dsrm_Ferlin"/>
    <property type="match status" value="1"/>
</dbReference>
<dbReference type="GO" id="GO:0016020">
    <property type="term" value="C:membrane"/>
    <property type="evidence" value="ECO:0007669"/>
    <property type="project" value="UniProtKB-SubCell"/>
</dbReference>
<keyword evidence="5 7" id="KW-0472">Membrane</keyword>
<evidence type="ECO:0000256" key="6">
    <source>
        <dbReference type="SAM" id="MobiDB-lite"/>
    </source>
</evidence>
<evidence type="ECO:0000256" key="1">
    <source>
        <dbReference type="ARBA" id="ARBA00004167"/>
    </source>
</evidence>
<organism evidence="10">
    <name type="scientific">Salpingoeca rosetta (strain ATCC 50818 / BSB-021)</name>
    <dbReference type="NCBI Taxonomy" id="946362"/>
    <lineage>
        <taxon>Eukaryota</taxon>
        <taxon>Choanoflagellata</taxon>
        <taxon>Craspedida</taxon>
        <taxon>Salpingoecidae</taxon>
        <taxon>Salpingoeca</taxon>
    </lineage>
</organism>
<feature type="domain" description="C2" evidence="8">
    <location>
        <begin position="670"/>
        <end position="810"/>
    </location>
</feature>
<dbReference type="Pfam" id="PF08150">
    <property type="entry name" value="FerB"/>
    <property type="match status" value="1"/>
</dbReference>
<dbReference type="InterPro" id="IPR035892">
    <property type="entry name" value="C2_domain_sf"/>
</dbReference>
<dbReference type="CDD" id="cd00030">
    <property type="entry name" value="C2"/>
    <property type="match status" value="1"/>
</dbReference>
<feature type="transmembrane region" description="Helical" evidence="7">
    <location>
        <begin position="1369"/>
        <end position="1389"/>
    </location>
</feature>
<evidence type="ECO:0000256" key="7">
    <source>
        <dbReference type="SAM" id="Phobius"/>
    </source>
</evidence>
<dbReference type="InterPro" id="IPR055072">
    <property type="entry name" value="Ferlin_DSRM"/>
</dbReference>
<proteinExistence type="predicted"/>
<evidence type="ECO:0000259" key="8">
    <source>
        <dbReference type="PROSITE" id="PS50004"/>
    </source>
</evidence>
<dbReference type="GO" id="GO:0007009">
    <property type="term" value="P:plasma membrane organization"/>
    <property type="evidence" value="ECO:0007669"/>
    <property type="project" value="TreeGrafter"/>
</dbReference>
<evidence type="ECO:0000256" key="4">
    <source>
        <dbReference type="ARBA" id="ARBA00022989"/>
    </source>
</evidence>
<evidence type="ECO:0000313" key="9">
    <source>
        <dbReference type="EMBL" id="EGD79809.1"/>
    </source>
</evidence>
<dbReference type="Pfam" id="PF16165">
    <property type="entry name" value="Ferlin_C"/>
    <property type="match status" value="1"/>
</dbReference>
<dbReference type="InterPro" id="IPR037725">
    <property type="entry name" value="C2F_Ferlin"/>
</dbReference>
<dbReference type="eggNOG" id="KOG1030">
    <property type="taxonomic scope" value="Eukaryota"/>
</dbReference>
<dbReference type="InterPro" id="IPR037721">
    <property type="entry name" value="Ferlin"/>
</dbReference>
<reference evidence="9" key="1">
    <citation type="submission" date="2009-08" db="EMBL/GenBank/DDBJ databases">
        <title>Annotation of Salpingoeca rosetta.</title>
        <authorList>
            <consortium name="The Broad Institute Genome Sequencing Platform"/>
            <person name="Russ C."/>
            <person name="Cuomo C."/>
            <person name="Burger G."/>
            <person name="Gray M.W."/>
            <person name="Holland P.W.H."/>
            <person name="King N."/>
            <person name="Lang F.B.F."/>
            <person name="Roger A.J."/>
            <person name="Ruiz-Trillo I."/>
            <person name="Young S.K."/>
            <person name="Zeng Q."/>
            <person name="Gargeya S."/>
            <person name="Alvarado L."/>
            <person name="Berlin A."/>
            <person name="Chapman S.B."/>
            <person name="Chen Z."/>
            <person name="Freedman E."/>
            <person name="Gellesch M."/>
            <person name="Goldberg J."/>
            <person name="Griggs A."/>
            <person name="Gujja S."/>
            <person name="Heilman E."/>
            <person name="Heiman D."/>
            <person name="Howarth C."/>
            <person name="Mehta T."/>
            <person name="Neiman D."/>
            <person name="Pearson M."/>
            <person name="Roberts A."/>
            <person name="Saif S."/>
            <person name="Shea T."/>
            <person name="Shenoy N."/>
            <person name="Sisk P."/>
            <person name="Stolte C."/>
            <person name="Sykes S."/>
            <person name="White J."/>
            <person name="Yandava C."/>
            <person name="Haas B."/>
            <person name="Nusbaum C."/>
            <person name="Birren B."/>
        </authorList>
    </citation>
    <scope>NUCLEOTIDE SEQUENCE [LARGE SCALE GENOMIC DNA]</scope>
    <source>
        <strain evidence="9">ATCC 50818</strain>
    </source>
</reference>
<dbReference type="InterPro" id="IPR032362">
    <property type="entry name" value="Ferlin_C"/>
</dbReference>
<dbReference type="SMART" id="SM01201">
    <property type="entry name" value="FerB"/>
    <property type="match status" value="1"/>
</dbReference>
<dbReference type="SUPFAM" id="SSF49562">
    <property type="entry name" value="C2 domain (Calcium/lipid-binding domain, CaLB)"/>
    <property type="match status" value="4"/>
</dbReference>
<dbReference type="InterPro" id="IPR006614">
    <property type="entry name" value="Peroxin/Ferlin"/>
</dbReference>
<protein>
    <recommendedName>
        <fullName evidence="8">C2 domain-containing protein</fullName>
    </recommendedName>
</protein>
<feature type="compositionally biased region" description="Acidic residues" evidence="6">
    <location>
        <begin position="596"/>
        <end position="614"/>
    </location>
</feature>
<dbReference type="Gene3D" id="2.60.40.150">
    <property type="entry name" value="C2 domain"/>
    <property type="match status" value="4"/>
</dbReference>
<dbReference type="KEGG" id="sre:PTSG_10792"/>
<evidence type="ECO:0000256" key="5">
    <source>
        <dbReference type="ARBA" id="ARBA00023136"/>
    </source>
</evidence>
<dbReference type="SMART" id="SM00693">
    <property type="entry name" value="DysFN"/>
    <property type="match status" value="2"/>
</dbReference>